<keyword evidence="4" id="KW-0812">Transmembrane</keyword>
<feature type="domain" description="Exostosin GT47" evidence="7">
    <location>
        <begin position="237"/>
        <end position="518"/>
    </location>
</feature>
<sequence length="570" mass="62769">MDVIGIAKAVASRLGCCGGLAGGGWRTLVLLAVALATSAAALFASSSSSSTGRVSIWFSVPFPALSSYGDVGSNSSTSWPTLPLSHAPPPLARAPLPLGPSSSPVASAPPSPSPIASSVASEVKLRTFLRGLKTPLSSAPSPPPDTGGTATPSPTEPVNIPINEAATVSPPSSPTEISNAAEVKVPTSLRETDLQLIQAKREIADAPMISNDSDLYPPLFLNFSVFKRSYELMETILKVYVYEDGNRPLCHTPVLGGIYASEGWFMKLMQENQQFVVKDPEKAHLFYLPYSSLQLRTQLYVPDSHSLQPISLFLRDYVNSISAKYPFWNRTRGADHFLVACHDWAPYTTKLHNELREHTIKAVCNADASEGIFVPGRDVSLPETHIRTPKSPDSDVGGRPASERSILAFFAGQMHGRVRPILVGQWGGRDEDMRIYEALPAGIARKMSYVEHMRSSKYCVCPMGYEVNSPRIVEAIHYECVPVIIADNFVLPFQEVLDWSAFSVVVAEKDIPRLKEILLGIGEERYMTMQMNVKRLQKHFVWHGRPRKYDLFHMILHSIWFNRLNQIAVQ</sequence>
<dbReference type="OrthoDB" id="1924787at2759"/>
<comment type="subcellular location">
    <subcellularLocation>
        <location evidence="1">Golgi apparatus membrane</location>
        <topology evidence="1">Single-pass type II membrane protein</topology>
    </subcellularLocation>
</comment>
<evidence type="ECO:0000256" key="4">
    <source>
        <dbReference type="ARBA" id="ARBA00022968"/>
    </source>
</evidence>
<dbReference type="PANTHER" id="PTHR11062:SF59">
    <property type="entry name" value="EXOSTOSIN FAMILY PROTEIN"/>
    <property type="match status" value="1"/>
</dbReference>
<dbReference type="GO" id="GO:0016757">
    <property type="term" value="F:glycosyltransferase activity"/>
    <property type="evidence" value="ECO:0007669"/>
    <property type="project" value="UniProtKB-KW"/>
</dbReference>
<evidence type="ECO:0000256" key="3">
    <source>
        <dbReference type="ARBA" id="ARBA00022676"/>
    </source>
</evidence>
<dbReference type="Proteomes" id="UP001055439">
    <property type="component" value="Chromosome 1"/>
</dbReference>
<name>A0A9E7ECU4_9LILI</name>
<feature type="region of interest" description="Disordered" evidence="6">
    <location>
        <begin position="133"/>
        <end position="157"/>
    </location>
</feature>
<dbReference type="InterPro" id="IPR040911">
    <property type="entry name" value="Exostosin_GT47"/>
</dbReference>
<dbReference type="Pfam" id="PF03016">
    <property type="entry name" value="Exostosin_GT47"/>
    <property type="match status" value="1"/>
</dbReference>
<dbReference type="AlphaFoldDB" id="A0A9E7ECU4"/>
<organism evidence="8 9">
    <name type="scientific">Musa troglodytarum</name>
    <name type="common">fe'i banana</name>
    <dbReference type="NCBI Taxonomy" id="320322"/>
    <lineage>
        <taxon>Eukaryota</taxon>
        <taxon>Viridiplantae</taxon>
        <taxon>Streptophyta</taxon>
        <taxon>Embryophyta</taxon>
        <taxon>Tracheophyta</taxon>
        <taxon>Spermatophyta</taxon>
        <taxon>Magnoliopsida</taxon>
        <taxon>Liliopsida</taxon>
        <taxon>Zingiberales</taxon>
        <taxon>Musaceae</taxon>
        <taxon>Musa</taxon>
    </lineage>
</organism>
<evidence type="ECO:0000256" key="2">
    <source>
        <dbReference type="ARBA" id="ARBA00010271"/>
    </source>
</evidence>
<evidence type="ECO:0000313" key="9">
    <source>
        <dbReference type="Proteomes" id="UP001055439"/>
    </source>
</evidence>
<evidence type="ECO:0000313" key="8">
    <source>
        <dbReference type="EMBL" id="URD74950.1"/>
    </source>
</evidence>
<keyword evidence="9" id="KW-1185">Reference proteome</keyword>
<keyword evidence="4" id="KW-0735">Signal-anchor</keyword>
<evidence type="ECO:0000256" key="5">
    <source>
        <dbReference type="ARBA" id="ARBA00023034"/>
    </source>
</evidence>
<evidence type="ECO:0000256" key="1">
    <source>
        <dbReference type="ARBA" id="ARBA00004323"/>
    </source>
</evidence>
<keyword evidence="3" id="KW-0328">Glycosyltransferase</keyword>
<protein>
    <submittedName>
        <fullName evidence="8">Exostosin family</fullName>
    </submittedName>
</protein>
<gene>
    <name evidence="8" type="ORF">MUK42_08287</name>
</gene>
<feature type="region of interest" description="Disordered" evidence="6">
    <location>
        <begin position="90"/>
        <end position="116"/>
    </location>
</feature>
<feature type="compositionally biased region" description="Low complexity" evidence="6">
    <location>
        <begin position="93"/>
        <end position="106"/>
    </location>
</feature>
<reference evidence="8" key="1">
    <citation type="submission" date="2022-05" db="EMBL/GenBank/DDBJ databases">
        <title>The Musa troglodytarum L. genome provides insights into the mechanism of non-climacteric behaviour and enrichment of carotenoids.</title>
        <authorList>
            <person name="Wang J."/>
        </authorList>
    </citation>
    <scope>NUCLEOTIDE SEQUENCE</scope>
    <source>
        <tissue evidence="8">Leaf</tissue>
    </source>
</reference>
<proteinExistence type="inferred from homology"/>
<dbReference type="EMBL" id="CP097502">
    <property type="protein sequence ID" value="URD74950.1"/>
    <property type="molecule type" value="Genomic_DNA"/>
</dbReference>
<dbReference type="GO" id="GO:0000139">
    <property type="term" value="C:Golgi membrane"/>
    <property type="evidence" value="ECO:0007669"/>
    <property type="project" value="UniProtKB-SubCell"/>
</dbReference>
<keyword evidence="3" id="KW-0808">Transferase</keyword>
<accession>A0A9E7ECU4</accession>
<evidence type="ECO:0000256" key="6">
    <source>
        <dbReference type="SAM" id="MobiDB-lite"/>
    </source>
</evidence>
<keyword evidence="5" id="KW-0333">Golgi apparatus</keyword>
<comment type="similarity">
    <text evidence="2">Belongs to the glycosyltransferase 47 family.</text>
</comment>
<dbReference type="InterPro" id="IPR004263">
    <property type="entry name" value="Exostosin"/>
</dbReference>
<dbReference type="PANTHER" id="PTHR11062">
    <property type="entry name" value="EXOSTOSIN HEPARAN SULFATE GLYCOSYLTRANSFERASE -RELATED"/>
    <property type="match status" value="1"/>
</dbReference>
<evidence type="ECO:0000259" key="7">
    <source>
        <dbReference type="Pfam" id="PF03016"/>
    </source>
</evidence>